<dbReference type="AlphaFoldDB" id="A0A3N8PXC9"/>
<dbReference type="Pfam" id="PF00196">
    <property type="entry name" value="GerE"/>
    <property type="match status" value="1"/>
</dbReference>
<dbReference type="Gene3D" id="1.10.10.10">
    <property type="entry name" value="Winged helix-like DNA-binding domain superfamily/Winged helix DNA-binding domain"/>
    <property type="match status" value="1"/>
</dbReference>
<dbReference type="InterPro" id="IPR036388">
    <property type="entry name" value="WH-like_DNA-bd_sf"/>
</dbReference>
<dbReference type="GO" id="GO:0006355">
    <property type="term" value="P:regulation of DNA-templated transcription"/>
    <property type="evidence" value="ECO:0007669"/>
    <property type="project" value="InterPro"/>
</dbReference>
<sequence length="284" mass="30465">MSSSTHNKESQMFAKLGKVISSAGSERFASDMHALLVESVPLAITRMTEWTLDEPAGEVVRVQSLGAFGAPGGDGRGAPAAHGEREPAAHPPLNRILAACDRQLIHINPLLRRGNGGEVAPPRGPGGGFQCHLVSGKANRRYVISLHRTASHRDFSLQEMSFLKNFADTLLPLVEWHASTRRHGKLECATAPGATAGMPGVDALRHEFESRLARARVVLSARENEVCLGLLAGKMLREMAGELGVKESTIETYIKRAAVKLGISGRHGLTKWMIDDSVPCASAA</sequence>
<dbReference type="SUPFAM" id="SSF46894">
    <property type="entry name" value="C-terminal effector domain of the bipartite response regulators"/>
    <property type="match status" value="1"/>
</dbReference>
<dbReference type="EMBL" id="QTQV01000007">
    <property type="protein sequence ID" value="RQT16302.1"/>
    <property type="molecule type" value="Genomic_DNA"/>
</dbReference>
<dbReference type="PROSITE" id="PS50043">
    <property type="entry name" value="HTH_LUXR_2"/>
    <property type="match status" value="1"/>
</dbReference>
<dbReference type="Proteomes" id="UP000277921">
    <property type="component" value="Unassembled WGS sequence"/>
</dbReference>
<name>A0A3N8PXC9_9BURK</name>
<dbReference type="InterPro" id="IPR000792">
    <property type="entry name" value="Tscrpt_reg_LuxR_C"/>
</dbReference>
<reference evidence="2 3" key="1">
    <citation type="submission" date="2018-08" db="EMBL/GenBank/DDBJ databases">
        <title>Comparative analysis of Burkholderia isolates from Puerto Rico.</title>
        <authorList>
            <person name="Hall C."/>
            <person name="Sahl J."/>
            <person name="Wagner D."/>
        </authorList>
    </citation>
    <scope>NUCLEOTIDE SEQUENCE [LARGE SCALE GENOMIC DNA]</scope>
    <source>
        <strain evidence="2 3">Bp9025</strain>
    </source>
</reference>
<accession>A0A3N8PXC9</accession>
<dbReference type="PRINTS" id="PR00038">
    <property type="entry name" value="HTHLUXR"/>
</dbReference>
<feature type="domain" description="HTH luxR-type" evidence="1">
    <location>
        <begin position="212"/>
        <end position="277"/>
    </location>
</feature>
<dbReference type="RefSeq" id="WP_124578889.1">
    <property type="nucleotide sequence ID" value="NZ_QTQV01000007.1"/>
</dbReference>
<evidence type="ECO:0000313" key="2">
    <source>
        <dbReference type="EMBL" id="RQT16302.1"/>
    </source>
</evidence>
<dbReference type="InterPro" id="IPR016032">
    <property type="entry name" value="Sig_transdc_resp-reg_C-effctor"/>
</dbReference>
<evidence type="ECO:0000259" key="1">
    <source>
        <dbReference type="PROSITE" id="PS50043"/>
    </source>
</evidence>
<proteinExistence type="predicted"/>
<gene>
    <name evidence="2" type="ORF">DF051_14245</name>
</gene>
<dbReference type="SMART" id="SM00421">
    <property type="entry name" value="HTH_LUXR"/>
    <property type="match status" value="1"/>
</dbReference>
<comment type="caution">
    <text evidence="2">The sequence shown here is derived from an EMBL/GenBank/DDBJ whole genome shotgun (WGS) entry which is preliminary data.</text>
</comment>
<protein>
    <submittedName>
        <fullName evidence="2">LuxR family transcriptional regulator</fullName>
    </submittedName>
</protein>
<evidence type="ECO:0000313" key="3">
    <source>
        <dbReference type="Proteomes" id="UP000277921"/>
    </source>
</evidence>
<dbReference type="GO" id="GO:0003677">
    <property type="term" value="F:DNA binding"/>
    <property type="evidence" value="ECO:0007669"/>
    <property type="project" value="InterPro"/>
</dbReference>
<organism evidence="2 3">
    <name type="scientific">Burkholderia contaminans</name>
    <dbReference type="NCBI Taxonomy" id="488447"/>
    <lineage>
        <taxon>Bacteria</taxon>
        <taxon>Pseudomonadati</taxon>
        <taxon>Pseudomonadota</taxon>
        <taxon>Betaproteobacteria</taxon>
        <taxon>Burkholderiales</taxon>
        <taxon>Burkholderiaceae</taxon>
        <taxon>Burkholderia</taxon>
        <taxon>Burkholderia cepacia complex</taxon>
    </lineage>
</organism>